<organism evidence="2 3">
    <name type="scientific">Leersia perrieri</name>
    <dbReference type="NCBI Taxonomy" id="77586"/>
    <lineage>
        <taxon>Eukaryota</taxon>
        <taxon>Viridiplantae</taxon>
        <taxon>Streptophyta</taxon>
        <taxon>Embryophyta</taxon>
        <taxon>Tracheophyta</taxon>
        <taxon>Spermatophyta</taxon>
        <taxon>Magnoliopsida</taxon>
        <taxon>Liliopsida</taxon>
        <taxon>Poales</taxon>
        <taxon>Poaceae</taxon>
        <taxon>BOP clade</taxon>
        <taxon>Oryzoideae</taxon>
        <taxon>Oryzeae</taxon>
        <taxon>Oryzinae</taxon>
        <taxon>Leersia</taxon>
    </lineage>
</organism>
<evidence type="ECO:0000256" key="1">
    <source>
        <dbReference type="SAM" id="MobiDB-lite"/>
    </source>
</evidence>
<reference evidence="2" key="3">
    <citation type="submission" date="2015-04" db="UniProtKB">
        <authorList>
            <consortium name="EnsemblPlants"/>
        </authorList>
    </citation>
    <scope>IDENTIFICATION</scope>
</reference>
<feature type="region of interest" description="Disordered" evidence="1">
    <location>
        <begin position="138"/>
        <end position="157"/>
    </location>
</feature>
<evidence type="ECO:0000313" key="2">
    <source>
        <dbReference type="EnsemblPlants" id="LPERR11G09070.1"/>
    </source>
</evidence>
<accession>A0A0D9XRG4</accession>
<evidence type="ECO:0000313" key="3">
    <source>
        <dbReference type="Proteomes" id="UP000032180"/>
    </source>
</evidence>
<reference evidence="3" key="2">
    <citation type="submission" date="2013-12" db="EMBL/GenBank/DDBJ databases">
        <authorList>
            <person name="Yu Y."/>
            <person name="Lee S."/>
            <person name="de Baynast K."/>
            <person name="Wissotski M."/>
            <person name="Liu L."/>
            <person name="Talag J."/>
            <person name="Goicoechea J."/>
            <person name="Angelova A."/>
            <person name="Jetty R."/>
            <person name="Kudrna D."/>
            <person name="Golser W."/>
            <person name="Rivera L."/>
            <person name="Zhang J."/>
            <person name="Wing R."/>
        </authorList>
    </citation>
    <scope>NUCLEOTIDE SEQUENCE</scope>
</reference>
<reference evidence="2 3" key="1">
    <citation type="submission" date="2012-08" db="EMBL/GenBank/DDBJ databases">
        <title>Oryza genome evolution.</title>
        <authorList>
            <person name="Wing R.A."/>
        </authorList>
    </citation>
    <scope>NUCLEOTIDE SEQUENCE</scope>
</reference>
<dbReference type="AlphaFoldDB" id="A0A0D9XRG4"/>
<sequence>MKAELLTRGITPCTLNWPEHIRRWWYEHVGSLNPKTREKQLKRDELTYTLETPEHPGRAHGMGVVPWKVGFAAHTNTAEATRGRRMKRQTGSIEEVVLQSQQREKKLEERVQQISRQVGLEGGQRDLVLELTIDVSPTQRRSSVASTEVLEQDDDVL</sequence>
<dbReference type="EnsemblPlants" id="LPERR11G09070.1">
    <property type="protein sequence ID" value="LPERR11G09070.1"/>
    <property type="gene ID" value="LPERR11G09070"/>
</dbReference>
<dbReference type="HOGENOM" id="CLU_1680453_0_0_1"/>
<dbReference type="Gramene" id="LPERR11G09070.1">
    <property type="protein sequence ID" value="LPERR11G09070.1"/>
    <property type="gene ID" value="LPERR11G09070"/>
</dbReference>
<protein>
    <submittedName>
        <fullName evidence="2">Uncharacterized protein</fullName>
    </submittedName>
</protein>
<name>A0A0D9XRG4_9ORYZ</name>
<proteinExistence type="predicted"/>
<keyword evidence="3" id="KW-1185">Reference proteome</keyword>
<dbReference type="Proteomes" id="UP000032180">
    <property type="component" value="Chromosome 11"/>
</dbReference>